<dbReference type="AlphaFoldDB" id="A0A4V4H723"/>
<feature type="region of interest" description="Disordered" evidence="6">
    <location>
        <begin position="195"/>
        <end position="214"/>
    </location>
</feature>
<dbReference type="Pfam" id="PF06886">
    <property type="entry name" value="TPX2"/>
    <property type="match status" value="1"/>
</dbReference>
<feature type="domain" description="TPX2 C-terminal" evidence="7">
    <location>
        <begin position="363"/>
        <end position="433"/>
    </location>
</feature>
<dbReference type="GO" id="GO:0005880">
    <property type="term" value="C:nuclear microtubule"/>
    <property type="evidence" value="ECO:0007669"/>
    <property type="project" value="TreeGrafter"/>
</dbReference>
<dbReference type="InterPro" id="IPR009675">
    <property type="entry name" value="TPX2_fam"/>
</dbReference>
<evidence type="ECO:0000256" key="2">
    <source>
        <dbReference type="ARBA" id="ARBA00005885"/>
    </source>
</evidence>
<dbReference type="PANTHER" id="PTHR14326:SF58">
    <property type="entry name" value="TPX2 (TARGETING PROTEIN FOR XKLP2) PROTEIN FAMILY"/>
    <property type="match status" value="1"/>
</dbReference>
<dbReference type="GO" id="GO:0060236">
    <property type="term" value="P:regulation of mitotic spindle organization"/>
    <property type="evidence" value="ECO:0007669"/>
    <property type="project" value="InterPro"/>
</dbReference>
<keyword evidence="5" id="KW-0206">Cytoskeleton</keyword>
<dbReference type="GO" id="GO:0005819">
    <property type="term" value="C:spindle"/>
    <property type="evidence" value="ECO:0007669"/>
    <property type="project" value="InterPro"/>
</dbReference>
<dbReference type="EMBL" id="PYDT01000004">
    <property type="protein sequence ID" value="THU62146.1"/>
    <property type="molecule type" value="Genomic_DNA"/>
</dbReference>
<evidence type="ECO:0000313" key="8">
    <source>
        <dbReference type="EMBL" id="THU62146.1"/>
    </source>
</evidence>
<evidence type="ECO:0000256" key="5">
    <source>
        <dbReference type="ARBA" id="ARBA00023212"/>
    </source>
</evidence>
<evidence type="ECO:0000259" key="7">
    <source>
        <dbReference type="Pfam" id="PF06886"/>
    </source>
</evidence>
<evidence type="ECO:0000256" key="1">
    <source>
        <dbReference type="ARBA" id="ARBA00004245"/>
    </source>
</evidence>
<comment type="similarity">
    <text evidence="2">Belongs to the TPX2 family.</text>
</comment>
<evidence type="ECO:0000313" key="9">
    <source>
        <dbReference type="Proteomes" id="UP000317650"/>
    </source>
</evidence>
<evidence type="ECO:0000256" key="6">
    <source>
        <dbReference type="SAM" id="MobiDB-lite"/>
    </source>
</evidence>
<accession>A0A4V4H723</accession>
<gene>
    <name evidence="8" type="ORF">C4D60_Mb01t02060</name>
</gene>
<protein>
    <recommendedName>
        <fullName evidence="7">TPX2 C-terminal domain-containing protein</fullName>
    </recommendedName>
</protein>
<feature type="compositionally biased region" description="Basic and acidic residues" evidence="6">
    <location>
        <begin position="128"/>
        <end position="141"/>
    </location>
</feature>
<dbReference type="GO" id="GO:0008017">
    <property type="term" value="F:microtubule binding"/>
    <property type="evidence" value="ECO:0007669"/>
    <property type="project" value="TreeGrafter"/>
</dbReference>
<comment type="subcellular location">
    <subcellularLocation>
        <location evidence="1">Cytoplasm</location>
        <location evidence="1">Cytoskeleton</location>
    </subcellularLocation>
</comment>
<dbReference type="PANTHER" id="PTHR14326">
    <property type="entry name" value="TARGETING PROTEIN FOR XKLP2"/>
    <property type="match status" value="1"/>
</dbReference>
<comment type="caution">
    <text evidence="8">The sequence shown here is derived from an EMBL/GenBank/DDBJ whole genome shotgun (WGS) entry which is preliminary data.</text>
</comment>
<dbReference type="GO" id="GO:0030295">
    <property type="term" value="F:protein kinase activator activity"/>
    <property type="evidence" value="ECO:0007669"/>
    <property type="project" value="TreeGrafter"/>
</dbReference>
<name>A0A4V4H723_MUSBA</name>
<keyword evidence="4" id="KW-0493">Microtubule</keyword>
<dbReference type="GO" id="GO:0090307">
    <property type="term" value="P:mitotic spindle assembly"/>
    <property type="evidence" value="ECO:0007669"/>
    <property type="project" value="TreeGrafter"/>
</dbReference>
<keyword evidence="9" id="KW-1185">Reference proteome</keyword>
<feature type="region of interest" description="Disordered" evidence="6">
    <location>
        <begin position="118"/>
        <end position="159"/>
    </location>
</feature>
<sequence>MATPSKKTLPSRSPTSEILKVSENFDPNVPISPPFSSKKPIKSPAILSAQLKKATPKTPGRIVVPPPLPERAGKFIVAKKSSGRAGKGLDFEKCRKEAYEALRASQEEFFRRDCSSGAAWVADSAPGEADRSKDGSEKDGTNETEEIVNSGAQELEGDSEVTKMRALVMEKAMSSMPEPGSGRVKHLVKAFESLLSIPKDDEGENSDEERKPSNRTFLGLQQSAKVVEAGPSSTSFFSSAEFFPSREFERDLRLSSSIECHSDRSSWGSRTSGRGRKKRNSSESLRRSWNKMLKVTIQHPFKLRTEQRGRIKEEQFIKKVKDMLMVEEKQRIPIAQGLPWTTDEPEHLVKPPVKESTEPVDIVLHSDVRAAERAEFDQFVTERINFAEKLRLEREIQQKLEEEEEIRRLRRELVPKAQPMPYFDRPFVPKKKASNNPQGAKIPYSPKKIFMVRKASNNPQGAKIPYSPKKIFMCPASIKVQILSVHAVITDFELK</sequence>
<dbReference type="InterPro" id="IPR027329">
    <property type="entry name" value="TPX2_C"/>
</dbReference>
<dbReference type="Proteomes" id="UP000317650">
    <property type="component" value="Chromosome 1"/>
</dbReference>
<proteinExistence type="inferred from homology"/>
<keyword evidence="3" id="KW-0963">Cytoplasm</keyword>
<evidence type="ECO:0000256" key="4">
    <source>
        <dbReference type="ARBA" id="ARBA00022701"/>
    </source>
</evidence>
<feature type="region of interest" description="Disordered" evidence="6">
    <location>
        <begin position="262"/>
        <end position="285"/>
    </location>
</feature>
<reference evidence="8 9" key="1">
    <citation type="journal article" date="2019" name="Nat. Plants">
        <title>Genome sequencing of Musa balbisiana reveals subgenome evolution and function divergence in polyploid bananas.</title>
        <authorList>
            <person name="Yao X."/>
        </authorList>
    </citation>
    <scope>NUCLEOTIDE SEQUENCE [LARGE SCALE GENOMIC DNA]</scope>
    <source>
        <strain evidence="9">cv. DH-PKW</strain>
        <tissue evidence="8">Leaves</tissue>
    </source>
</reference>
<evidence type="ECO:0000256" key="3">
    <source>
        <dbReference type="ARBA" id="ARBA00022490"/>
    </source>
</evidence>
<organism evidence="8 9">
    <name type="scientific">Musa balbisiana</name>
    <name type="common">Banana</name>
    <dbReference type="NCBI Taxonomy" id="52838"/>
    <lineage>
        <taxon>Eukaryota</taxon>
        <taxon>Viridiplantae</taxon>
        <taxon>Streptophyta</taxon>
        <taxon>Embryophyta</taxon>
        <taxon>Tracheophyta</taxon>
        <taxon>Spermatophyta</taxon>
        <taxon>Magnoliopsida</taxon>
        <taxon>Liliopsida</taxon>
        <taxon>Zingiberales</taxon>
        <taxon>Musaceae</taxon>
        <taxon>Musa</taxon>
    </lineage>
</organism>